<evidence type="ECO:0000256" key="1">
    <source>
        <dbReference type="SAM" id="MobiDB-lite"/>
    </source>
</evidence>
<gene>
    <name evidence="2" type="ORF">WICMUC_000431</name>
</gene>
<organism evidence="2 3">
    <name type="scientific">Wickerhamomyces mucosus</name>
    <dbReference type="NCBI Taxonomy" id="1378264"/>
    <lineage>
        <taxon>Eukaryota</taxon>
        <taxon>Fungi</taxon>
        <taxon>Dikarya</taxon>
        <taxon>Ascomycota</taxon>
        <taxon>Saccharomycotina</taxon>
        <taxon>Saccharomycetes</taxon>
        <taxon>Phaffomycetales</taxon>
        <taxon>Wickerhamomycetaceae</taxon>
        <taxon>Wickerhamomyces</taxon>
    </lineage>
</organism>
<evidence type="ECO:0000313" key="3">
    <source>
        <dbReference type="Proteomes" id="UP000769528"/>
    </source>
</evidence>
<reference evidence="2" key="1">
    <citation type="journal article" date="2021" name="Open Biol.">
        <title>Shared evolutionary footprints suggest mitochondrial oxidative damage underlies multiple complex I losses in fungi.</title>
        <authorList>
            <person name="Schikora-Tamarit M.A."/>
            <person name="Marcet-Houben M."/>
            <person name="Nosek J."/>
            <person name="Gabaldon T."/>
        </authorList>
    </citation>
    <scope>NUCLEOTIDE SEQUENCE</scope>
    <source>
        <strain evidence="2">CBS6341</strain>
    </source>
</reference>
<accession>A0A9P8PZ75</accession>
<dbReference type="Proteomes" id="UP000769528">
    <property type="component" value="Unassembled WGS sequence"/>
</dbReference>
<name>A0A9P8PZ75_9ASCO</name>
<keyword evidence="3" id="KW-1185">Reference proteome</keyword>
<feature type="region of interest" description="Disordered" evidence="1">
    <location>
        <begin position="76"/>
        <end position="170"/>
    </location>
</feature>
<dbReference type="EMBL" id="JAEUBF010000148">
    <property type="protein sequence ID" value="KAH3680250.1"/>
    <property type="molecule type" value="Genomic_DNA"/>
</dbReference>
<protein>
    <submittedName>
        <fullName evidence="2">Uncharacterized protein</fullName>
    </submittedName>
</protein>
<feature type="compositionally biased region" description="Polar residues" evidence="1">
    <location>
        <begin position="95"/>
        <end position="120"/>
    </location>
</feature>
<feature type="compositionally biased region" description="Basic residues" evidence="1">
    <location>
        <begin position="156"/>
        <end position="170"/>
    </location>
</feature>
<feature type="compositionally biased region" description="Basic and acidic residues" evidence="1">
    <location>
        <begin position="76"/>
        <end position="94"/>
    </location>
</feature>
<reference evidence="2" key="2">
    <citation type="submission" date="2021-01" db="EMBL/GenBank/DDBJ databases">
        <authorList>
            <person name="Schikora-Tamarit M.A."/>
        </authorList>
    </citation>
    <scope>NUCLEOTIDE SEQUENCE</scope>
    <source>
        <strain evidence="2">CBS6341</strain>
    </source>
</reference>
<dbReference type="AlphaFoldDB" id="A0A9P8PZ75"/>
<sequence length="661" mass="79019">MLQNLPHEISNFILNILDNATLKVLAEIKCFKPVMSKHVLVIKLTHSNYDELLFDNKVIESDEHFTNNVYSIKAETEDRNSTERYLRNSTERYWRNSSGNKNKSTDNSTKQNNKLNETQLNSNIDTNSNDNANNNNNNNNSNNNNNNNTNNVNNNTRRRSKKPCKKKKSAKEKFIMFRNPCSSDGKFINYEKFQDKVVKNFKIVIIEVKDIQSSYPNSKHLFNRFSDPVSTSKLDIFYRQPLIELTFPIKELHKTNWVHLELQEELNVPLNDLLGHLIYSEHFNDSQIANSALKVLFLLCKNPLDFKLSYNSVKRQLVMNLLSYESLARYYKIRDRFNQLFMGIKFYEWDKLDGLSFIFYFSECYPNFNQTGNLNEKNDIDDDDDYIDMLDTIKLMESKYRKILQSIIMDEFNLRYSRLQFSKSMKKSTYYRFLSYRFHKVPYNLRTPVWDDCSLTDPEFFHNTHYRYFWILSIIDLLKDKFQTQITSIRINLANKCEKFENLDGTKRTYQEYSNYLKHFIELKNSKILKMKIDKLINPNRGQSHENDSNTNRYENNIINFDNYVFVDYRMYVNPGFNNDYNDYSSSNSSTFSRESKRCFDNRLARGIFEKRHAFYYKFSIEDFNTLRIAHKSRIRLSKIRSILEKIKKSKIWKSVFKNEY</sequence>
<comment type="caution">
    <text evidence="2">The sequence shown here is derived from an EMBL/GenBank/DDBJ whole genome shotgun (WGS) entry which is preliminary data.</text>
</comment>
<proteinExistence type="predicted"/>
<evidence type="ECO:0000313" key="2">
    <source>
        <dbReference type="EMBL" id="KAH3680250.1"/>
    </source>
</evidence>
<feature type="compositionally biased region" description="Low complexity" evidence="1">
    <location>
        <begin position="121"/>
        <end position="155"/>
    </location>
</feature>